<dbReference type="InterPro" id="IPR029752">
    <property type="entry name" value="D-isomer_DH_CS1"/>
</dbReference>
<dbReference type="SUPFAM" id="SSF51735">
    <property type="entry name" value="NAD(P)-binding Rossmann-fold domains"/>
    <property type="match status" value="1"/>
</dbReference>
<evidence type="ECO:0000256" key="2">
    <source>
        <dbReference type="ARBA" id="ARBA00023002"/>
    </source>
</evidence>
<keyword evidence="2 3" id="KW-0560">Oxidoreductase</keyword>
<dbReference type="PROSITE" id="PS00065">
    <property type="entry name" value="D_2_HYDROXYACID_DH_1"/>
    <property type="match status" value="1"/>
</dbReference>
<dbReference type="RefSeq" id="WP_107584896.1">
    <property type="nucleotide sequence ID" value="NZ_PZJJ01000012.1"/>
</dbReference>
<feature type="domain" description="D-isomer specific 2-hydroxyacid dehydrogenase catalytic" evidence="4">
    <location>
        <begin position="6"/>
        <end position="320"/>
    </location>
</feature>
<organism evidence="6 7">
    <name type="scientific">Alkalicoccus saliphilus</name>
    <dbReference type="NCBI Taxonomy" id="200989"/>
    <lineage>
        <taxon>Bacteria</taxon>
        <taxon>Bacillati</taxon>
        <taxon>Bacillota</taxon>
        <taxon>Bacilli</taxon>
        <taxon>Bacillales</taxon>
        <taxon>Bacillaceae</taxon>
        <taxon>Alkalicoccus</taxon>
    </lineage>
</organism>
<dbReference type="CDD" id="cd05301">
    <property type="entry name" value="GDH"/>
    <property type="match status" value="1"/>
</dbReference>
<dbReference type="PANTHER" id="PTHR10996:SF283">
    <property type="entry name" value="GLYOXYLATE_HYDROXYPYRUVATE REDUCTASE B"/>
    <property type="match status" value="1"/>
</dbReference>
<dbReference type="Pfam" id="PF00389">
    <property type="entry name" value="2-Hacid_dh"/>
    <property type="match status" value="1"/>
</dbReference>
<keyword evidence="7" id="KW-1185">Reference proteome</keyword>
<comment type="similarity">
    <text evidence="1 3">Belongs to the D-isomer specific 2-hydroxyacid dehydrogenase family.</text>
</comment>
<dbReference type="AlphaFoldDB" id="A0A2T4U689"/>
<evidence type="ECO:0000256" key="3">
    <source>
        <dbReference type="RuleBase" id="RU003719"/>
    </source>
</evidence>
<sequence length="324" mass="35794">MTKPYVYVTRKLPEDTLKELSKAADVECWPYEDRAVDRETLLKKAEKADGLLTMLSEQIDKELLDRAPNLKICANMAVGYDNVDLQEADKRGVVISNTPDVLTEATADLAFALLMASARRLTEASEYIKRDEWREWAPFLLAGTEVHGKTLGIIGMGRIGAAVAGRAKGFNMRVLYHNRSRREHVEKETGASYAEKAELLETADFVCVTAPLTPETKGMIGSEEFKKMKDSAHLINISRGPVIQEEALIKALQTKQIAGAGLDVFDREPIRSDHPLLQFKEVTALPHIGSATVQTRRDMMQLAAANIHGVLTGRGAETPVGSHR</sequence>
<dbReference type="GO" id="GO:0051287">
    <property type="term" value="F:NAD binding"/>
    <property type="evidence" value="ECO:0007669"/>
    <property type="project" value="InterPro"/>
</dbReference>
<reference evidence="6 7" key="1">
    <citation type="submission" date="2018-03" db="EMBL/GenBank/DDBJ databases">
        <title>Alkalicoccus saliphilus sp. nov., isolated from a mineral pool.</title>
        <authorList>
            <person name="Zhao B."/>
        </authorList>
    </citation>
    <scope>NUCLEOTIDE SEQUENCE [LARGE SCALE GENOMIC DNA]</scope>
    <source>
        <strain evidence="6 7">6AG</strain>
    </source>
</reference>
<feature type="domain" description="D-isomer specific 2-hydroxyacid dehydrogenase NAD-binding" evidence="5">
    <location>
        <begin position="111"/>
        <end position="289"/>
    </location>
</feature>
<dbReference type="InterPro" id="IPR050223">
    <property type="entry name" value="D-isomer_2-hydroxyacid_DH"/>
</dbReference>
<dbReference type="GO" id="GO:0030267">
    <property type="term" value="F:glyoxylate reductase (NADPH) activity"/>
    <property type="evidence" value="ECO:0007669"/>
    <property type="project" value="TreeGrafter"/>
</dbReference>
<evidence type="ECO:0000313" key="6">
    <source>
        <dbReference type="EMBL" id="PTL38918.1"/>
    </source>
</evidence>
<dbReference type="GO" id="GO:0016618">
    <property type="term" value="F:hydroxypyruvate reductase [NAD(P)H] activity"/>
    <property type="evidence" value="ECO:0007669"/>
    <property type="project" value="TreeGrafter"/>
</dbReference>
<evidence type="ECO:0000256" key="1">
    <source>
        <dbReference type="ARBA" id="ARBA00005854"/>
    </source>
</evidence>
<dbReference type="SUPFAM" id="SSF52283">
    <property type="entry name" value="Formate/glycerate dehydrogenase catalytic domain-like"/>
    <property type="match status" value="1"/>
</dbReference>
<accession>A0A2T4U689</accession>
<evidence type="ECO:0000313" key="7">
    <source>
        <dbReference type="Proteomes" id="UP000240509"/>
    </source>
</evidence>
<proteinExistence type="inferred from homology"/>
<dbReference type="InterPro" id="IPR006140">
    <property type="entry name" value="D-isomer_DH_NAD-bd"/>
</dbReference>
<comment type="caution">
    <text evidence="6">The sequence shown here is derived from an EMBL/GenBank/DDBJ whole genome shotgun (WGS) entry which is preliminary data.</text>
</comment>
<dbReference type="InterPro" id="IPR006139">
    <property type="entry name" value="D-isomer_2_OHA_DH_cat_dom"/>
</dbReference>
<evidence type="ECO:0000259" key="4">
    <source>
        <dbReference type="Pfam" id="PF00389"/>
    </source>
</evidence>
<gene>
    <name evidence="6" type="ORF">C6Y45_09010</name>
</gene>
<name>A0A2T4U689_9BACI</name>
<evidence type="ECO:0000259" key="5">
    <source>
        <dbReference type="Pfam" id="PF02826"/>
    </source>
</evidence>
<dbReference type="Gene3D" id="3.40.50.720">
    <property type="entry name" value="NAD(P)-binding Rossmann-like Domain"/>
    <property type="match status" value="2"/>
</dbReference>
<dbReference type="OrthoDB" id="9805416at2"/>
<dbReference type="InterPro" id="IPR036291">
    <property type="entry name" value="NAD(P)-bd_dom_sf"/>
</dbReference>
<dbReference type="EMBL" id="PZJJ01000012">
    <property type="protein sequence ID" value="PTL38918.1"/>
    <property type="molecule type" value="Genomic_DNA"/>
</dbReference>
<dbReference type="Pfam" id="PF02826">
    <property type="entry name" value="2-Hacid_dh_C"/>
    <property type="match status" value="1"/>
</dbReference>
<dbReference type="PANTHER" id="PTHR10996">
    <property type="entry name" value="2-HYDROXYACID DEHYDROGENASE-RELATED"/>
    <property type="match status" value="1"/>
</dbReference>
<dbReference type="Proteomes" id="UP000240509">
    <property type="component" value="Unassembled WGS sequence"/>
</dbReference>
<dbReference type="FunFam" id="3.40.50.720:FF:000462">
    <property type="entry name" value="Glyoxylate reductase (NADP+)"/>
    <property type="match status" value="1"/>
</dbReference>
<protein>
    <submittedName>
        <fullName evidence="6">D-glycerate dehydrogenase</fullName>
    </submittedName>
</protein>
<dbReference type="GO" id="GO:0005829">
    <property type="term" value="C:cytosol"/>
    <property type="evidence" value="ECO:0007669"/>
    <property type="project" value="TreeGrafter"/>
</dbReference>